<sequence length="231" mass="25203">MHLSTFSSLCLSAMVVLGSPIVQKRDIDLNEARCPEFCNGTNSSDSSGNYVCDDPRLGPKILPSAIPIQGIVGPDSTYRRFGGRCPGQYLAEFWDSESDKPGWRYPILLGYGIDTGGKAATFNFTLLPGVHIDRFGGETGDYTSPAGTPYAMRSLPPWNLNTRSPTDPPYSYNVYRVATPMVVRAGPISPHFGQPGLGLQFFMPAKVSVLVEQGSLTRVNLTATPNWWDFS</sequence>
<name>A0AAD9YJ74_COLKA</name>
<feature type="domain" description="TNT" evidence="2">
    <location>
        <begin position="125"/>
        <end position="219"/>
    </location>
</feature>
<organism evidence="3 4">
    <name type="scientific">Colletotrichum kahawae</name>
    <name type="common">Coffee berry disease fungus</name>
    <dbReference type="NCBI Taxonomy" id="34407"/>
    <lineage>
        <taxon>Eukaryota</taxon>
        <taxon>Fungi</taxon>
        <taxon>Dikarya</taxon>
        <taxon>Ascomycota</taxon>
        <taxon>Pezizomycotina</taxon>
        <taxon>Sordariomycetes</taxon>
        <taxon>Hypocreomycetidae</taxon>
        <taxon>Glomerellales</taxon>
        <taxon>Glomerellaceae</taxon>
        <taxon>Colletotrichum</taxon>
        <taxon>Colletotrichum gloeosporioides species complex</taxon>
    </lineage>
</organism>
<dbReference type="PANTHER" id="PTHR42059">
    <property type="entry name" value="TNT DOMAIN-CONTAINING PROTEIN"/>
    <property type="match status" value="1"/>
</dbReference>
<dbReference type="GO" id="GO:0050135">
    <property type="term" value="F:NADP+ nucleosidase activity"/>
    <property type="evidence" value="ECO:0007669"/>
    <property type="project" value="InterPro"/>
</dbReference>
<dbReference type="PANTHER" id="PTHR42059:SF1">
    <property type="entry name" value="TNT DOMAIN-CONTAINING PROTEIN"/>
    <property type="match status" value="1"/>
</dbReference>
<evidence type="ECO:0000256" key="1">
    <source>
        <dbReference type="SAM" id="SignalP"/>
    </source>
</evidence>
<evidence type="ECO:0000259" key="2">
    <source>
        <dbReference type="Pfam" id="PF14021"/>
    </source>
</evidence>
<dbReference type="InterPro" id="IPR025331">
    <property type="entry name" value="TNT"/>
</dbReference>
<dbReference type="AlphaFoldDB" id="A0AAD9YJ74"/>
<evidence type="ECO:0000313" key="4">
    <source>
        <dbReference type="Proteomes" id="UP001281614"/>
    </source>
</evidence>
<gene>
    <name evidence="3" type="ORF">CKAH01_15468</name>
</gene>
<protein>
    <recommendedName>
        <fullName evidence="2">TNT domain-containing protein</fullName>
    </recommendedName>
</protein>
<evidence type="ECO:0000313" key="3">
    <source>
        <dbReference type="EMBL" id="KAK2766519.1"/>
    </source>
</evidence>
<comment type="caution">
    <text evidence="3">The sequence shown here is derived from an EMBL/GenBank/DDBJ whole genome shotgun (WGS) entry which is preliminary data.</text>
</comment>
<accession>A0AAD9YJ74</accession>
<feature type="chain" id="PRO_5042189612" description="TNT domain-containing protein" evidence="1">
    <location>
        <begin position="19"/>
        <end position="231"/>
    </location>
</feature>
<keyword evidence="4" id="KW-1185">Reference proteome</keyword>
<dbReference type="Proteomes" id="UP001281614">
    <property type="component" value="Unassembled WGS sequence"/>
</dbReference>
<keyword evidence="1" id="KW-0732">Signal</keyword>
<dbReference type="InterPro" id="IPR053024">
    <property type="entry name" value="Fungal_surface_NADase"/>
</dbReference>
<proteinExistence type="predicted"/>
<reference evidence="3" key="1">
    <citation type="submission" date="2023-02" db="EMBL/GenBank/DDBJ databases">
        <title>Colletotrichum kahawae CIFC_Que2 genome sequencing and assembly.</title>
        <authorList>
            <person name="Baroncelli R."/>
        </authorList>
    </citation>
    <scope>NUCLEOTIDE SEQUENCE</scope>
    <source>
        <strain evidence="3">CIFC_Que2</strain>
    </source>
</reference>
<dbReference type="Pfam" id="PF14021">
    <property type="entry name" value="TNT"/>
    <property type="match status" value="1"/>
</dbReference>
<dbReference type="EMBL" id="VYYT01000123">
    <property type="protein sequence ID" value="KAK2766519.1"/>
    <property type="molecule type" value="Genomic_DNA"/>
</dbReference>
<feature type="signal peptide" evidence="1">
    <location>
        <begin position="1"/>
        <end position="18"/>
    </location>
</feature>